<protein>
    <submittedName>
        <fullName evidence="1">DNA repair protein XRCC2-like protein</fullName>
    </submittedName>
</protein>
<reference evidence="2" key="1">
    <citation type="submission" date="2013-09" db="EMBL/GenBank/DDBJ databases">
        <title>Corchorus olitorius genome sequencing.</title>
        <authorList>
            <person name="Alam M."/>
            <person name="Haque M.S."/>
            <person name="Islam M.S."/>
            <person name="Emdad E.M."/>
            <person name="Islam M.M."/>
            <person name="Ahmed B."/>
            <person name="Halim A."/>
            <person name="Hossen Q.M.M."/>
            <person name="Hossain M.Z."/>
            <person name="Ahmed R."/>
            <person name="Khan M.M."/>
            <person name="Islam R."/>
            <person name="Rashid M.M."/>
            <person name="Khan S.A."/>
            <person name="Rahman M.S."/>
            <person name="Alam M."/>
            <person name="Yahiya A.S."/>
            <person name="Khan M.S."/>
            <person name="Azam M.S."/>
            <person name="Haque T."/>
            <person name="Lashkar M.Z.H."/>
            <person name="Akhand A.I."/>
            <person name="Morshed G."/>
            <person name="Roy S."/>
            <person name="Uddin K.S."/>
            <person name="Rabeya T."/>
            <person name="Hossain A.S."/>
            <person name="Chowdhury A."/>
            <person name="Snigdha A.R."/>
            <person name="Mortoza M.S."/>
            <person name="Matin S.A."/>
            <person name="Hoque S.M.E."/>
            <person name="Islam M.K."/>
            <person name="Roy D.K."/>
            <person name="Haider R."/>
            <person name="Moosa M.M."/>
            <person name="Elias S.M."/>
            <person name="Hasan A.M."/>
            <person name="Jahan S."/>
            <person name="Shafiuddin M."/>
            <person name="Mahmood N."/>
            <person name="Shommy N.S."/>
        </authorList>
    </citation>
    <scope>NUCLEOTIDE SEQUENCE [LARGE SCALE GENOMIC DNA]</scope>
    <source>
        <strain evidence="2">cv. O-4</strain>
    </source>
</reference>
<sequence length="156" mass="17487">MDSNAGAWLVEDETAREMLERVLTERPFLLLPPLHRVPLRVGNIVELSGPSSSAKTHILMQAAITCILPEQWRGINFGGLGHLAMFLDLDCRFDILCFSELLNHRIMEAANVLRYTPDTRTSYRSGALSCLHGPISVALEDRTSFLQSFDSVPYEL</sequence>
<dbReference type="InterPro" id="IPR030547">
    <property type="entry name" value="XRCC2"/>
</dbReference>
<gene>
    <name evidence="1" type="ORF">COLO4_27673</name>
</gene>
<dbReference type="OrthoDB" id="420422at2759"/>
<dbReference type="GO" id="GO:0005657">
    <property type="term" value="C:replication fork"/>
    <property type="evidence" value="ECO:0007669"/>
    <property type="project" value="InterPro"/>
</dbReference>
<dbReference type="STRING" id="93759.A0A1R3HPM5"/>
<evidence type="ECO:0000313" key="1">
    <source>
        <dbReference type="EMBL" id="OMO72339.1"/>
    </source>
</evidence>
<dbReference type="PANTHER" id="PTHR46644">
    <property type="entry name" value="DNA REPAIR PROTEIN XRCC2"/>
    <property type="match status" value="1"/>
</dbReference>
<dbReference type="Proteomes" id="UP000187203">
    <property type="component" value="Unassembled WGS sequence"/>
</dbReference>
<dbReference type="GO" id="GO:0033063">
    <property type="term" value="C:Rad51B-Rad51C-Rad51D-XRCC2 complex"/>
    <property type="evidence" value="ECO:0007669"/>
    <property type="project" value="InterPro"/>
</dbReference>
<dbReference type="EMBL" id="AWUE01019664">
    <property type="protein sequence ID" value="OMO72339.1"/>
    <property type="molecule type" value="Genomic_DNA"/>
</dbReference>
<proteinExistence type="predicted"/>
<dbReference type="GO" id="GO:0000724">
    <property type="term" value="P:double-strand break repair via homologous recombination"/>
    <property type="evidence" value="ECO:0007669"/>
    <property type="project" value="InterPro"/>
</dbReference>
<dbReference type="AlphaFoldDB" id="A0A1R3HPM5"/>
<accession>A0A1R3HPM5</accession>
<dbReference type="PANTHER" id="PTHR46644:SF2">
    <property type="entry name" value="DNA REPAIR PROTEIN XRCC2"/>
    <property type="match status" value="1"/>
</dbReference>
<dbReference type="InterPro" id="IPR027417">
    <property type="entry name" value="P-loop_NTPase"/>
</dbReference>
<keyword evidence="2" id="KW-1185">Reference proteome</keyword>
<evidence type="ECO:0000313" key="2">
    <source>
        <dbReference type="Proteomes" id="UP000187203"/>
    </source>
</evidence>
<dbReference type="Gene3D" id="3.40.50.300">
    <property type="entry name" value="P-loop containing nucleotide triphosphate hydrolases"/>
    <property type="match status" value="1"/>
</dbReference>
<name>A0A1R3HPM5_9ROSI</name>
<dbReference type="SUPFAM" id="SSF52540">
    <property type="entry name" value="P-loop containing nucleoside triphosphate hydrolases"/>
    <property type="match status" value="1"/>
</dbReference>
<comment type="caution">
    <text evidence="1">The sequence shown here is derived from an EMBL/GenBank/DDBJ whole genome shotgun (WGS) entry which is preliminary data.</text>
</comment>
<organism evidence="1 2">
    <name type="scientific">Corchorus olitorius</name>
    <dbReference type="NCBI Taxonomy" id="93759"/>
    <lineage>
        <taxon>Eukaryota</taxon>
        <taxon>Viridiplantae</taxon>
        <taxon>Streptophyta</taxon>
        <taxon>Embryophyta</taxon>
        <taxon>Tracheophyta</taxon>
        <taxon>Spermatophyta</taxon>
        <taxon>Magnoliopsida</taxon>
        <taxon>eudicotyledons</taxon>
        <taxon>Gunneridae</taxon>
        <taxon>Pentapetalae</taxon>
        <taxon>rosids</taxon>
        <taxon>malvids</taxon>
        <taxon>Malvales</taxon>
        <taxon>Malvaceae</taxon>
        <taxon>Grewioideae</taxon>
        <taxon>Apeibeae</taxon>
        <taxon>Corchorus</taxon>
    </lineage>
</organism>